<name>A0ABP1A382_9BRYO</name>
<evidence type="ECO:0008006" key="4">
    <source>
        <dbReference type="Google" id="ProtNLM"/>
    </source>
</evidence>
<dbReference type="EMBL" id="CAXHBF010000572">
    <property type="protein sequence ID" value="CAK9856777.1"/>
    <property type="molecule type" value="Genomic_DNA"/>
</dbReference>
<organism evidence="2 3">
    <name type="scientific">Sphagnum jensenii</name>
    <dbReference type="NCBI Taxonomy" id="128206"/>
    <lineage>
        <taxon>Eukaryota</taxon>
        <taxon>Viridiplantae</taxon>
        <taxon>Streptophyta</taxon>
        <taxon>Embryophyta</taxon>
        <taxon>Bryophyta</taxon>
        <taxon>Sphagnophytina</taxon>
        <taxon>Sphagnopsida</taxon>
        <taxon>Sphagnales</taxon>
        <taxon>Sphagnaceae</taxon>
        <taxon>Sphagnum</taxon>
    </lineage>
</organism>
<evidence type="ECO:0000256" key="1">
    <source>
        <dbReference type="SAM" id="MobiDB-lite"/>
    </source>
</evidence>
<gene>
    <name evidence="2" type="ORF">CSSPJE1EN2_LOCUS26709</name>
</gene>
<keyword evidence="3" id="KW-1185">Reference proteome</keyword>
<evidence type="ECO:0000313" key="2">
    <source>
        <dbReference type="EMBL" id="CAK9856777.1"/>
    </source>
</evidence>
<evidence type="ECO:0000313" key="3">
    <source>
        <dbReference type="Proteomes" id="UP001497522"/>
    </source>
</evidence>
<comment type="caution">
    <text evidence="2">The sequence shown here is derived from an EMBL/GenBank/DDBJ whole genome shotgun (WGS) entry which is preliminary data.</text>
</comment>
<dbReference type="Proteomes" id="UP001497522">
    <property type="component" value="Unassembled WGS sequence"/>
</dbReference>
<accession>A0ABP1A382</accession>
<feature type="region of interest" description="Disordered" evidence="1">
    <location>
        <begin position="247"/>
        <end position="274"/>
    </location>
</feature>
<proteinExistence type="predicted"/>
<sequence length="316" mass="35666">MPARDPYDDRMPKSMPILGMTTTATTLSWTTFKRDFLNRTVYLGDAHTYLDLGEIPRHKLPQIDDLLSPDGSVYEEPAPAVETQHGTDGEAAIIPLVRGAPPPHTRRRFPDGRTGEVIWKEQYLEESATRRKQKSDCATMDALLSVSSLLGQLAQLVQTGNFDEYVRSFRDLVDELASSAELPTRLMLRQMFIGGLDKDENRAWKEKYLLTSEANRPASYEIVIEDIRSYHMQRISLGIITEATNQKGSTRDGDVRAYAAGPQPQQSTRKGKKNPGNCWNCGATECPRGKRCKTQRSAYCQKCNAEKWHKTENHDT</sequence>
<protein>
    <recommendedName>
        <fullName evidence="4">Gag protein</fullName>
    </recommendedName>
</protein>
<reference evidence="2" key="1">
    <citation type="submission" date="2024-03" db="EMBL/GenBank/DDBJ databases">
        <authorList>
            <consortium name="ELIXIR-Norway"/>
            <consortium name="Elixir Norway"/>
        </authorList>
    </citation>
    <scope>NUCLEOTIDE SEQUENCE</scope>
</reference>